<evidence type="ECO:0000313" key="1">
    <source>
        <dbReference type="EMBL" id="GAG54113.1"/>
    </source>
</evidence>
<reference evidence="1" key="1">
    <citation type="journal article" date="2014" name="Front. Microbiol.">
        <title>High frequency of phylogenetically diverse reductive dehalogenase-homologous genes in deep subseafloor sedimentary metagenomes.</title>
        <authorList>
            <person name="Kawai M."/>
            <person name="Futagami T."/>
            <person name="Toyoda A."/>
            <person name="Takaki Y."/>
            <person name="Nishi S."/>
            <person name="Hori S."/>
            <person name="Arai W."/>
            <person name="Tsubouchi T."/>
            <person name="Morono Y."/>
            <person name="Uchiyama I."/>
            <person name="Ito T."/>
            <person name="Fujiyama A."/>
            <person name="Inagaki F."/>
            <person name="Takami H."/>
        </authorList>
    </citation>
    <scope>NUCLEOTIDE SEQUENCE</scope>
    <source>
        <strain evidence="1">Expedition CK06-06</strain>
    </source>
</reference>
<dbReference type="AlphaFoldDB" id="X0Z0V0"/>
<sequence>MEKRDQSRVTYWEQVDADLDENKCAMICENLGETITKFFLLLNNILENIYLNC</sequence>
<comment type="caution">
    <text evidence="1">The sequence shown here is derived from an EMBL/GenBank/DDBJ whole genome shotgun (WGS) entry which is preliminary data.</text>
</comment>
<accession>X0Z0V0</accession>
<dbReference type="EMBL" id="BART01008431">
    <property type="protein sequence ID" value="GAG54113.1"/>
    <property type="molecule type" value="Genomic_DNA"/>
</dbReference>
<gene>
    <name evidence="1" type="ORF">S01H4_18965</name>
</gene>
<proteinExistence type="predicted"/>
<name>X0Z0V0_9ZZZZ</name>
<protein>
    <submittedName>
        <fullName evidence="1">Uncharacterized protein</fullName>
    </submittedName>
</protein>
<organism evidence="1">
    <name type="scientific">marine sediment metagenome</name>
    <dbReference type="NCBI Taxonomy" id="412755"/>
    <lineage>
        <taxon>unclassified sequences</taxon>
        <taxon>metagenomes</taxon>
        <taxon>ecological metagenomes</taxon>
    </lineage>
</organism>